<dbReference type="GO" id="GO:0019563">
    <property type="term" value="P:glycerol catabolic process"/>
    <property type="evidence" value="ECO:0007669"/>
    <property type="project" value="TreeGrafter"/>
</dbReference>
<dbReference type="PROSITE" id="PS51440">
    <property type="entry name" value="TIM_2"/>
    <property type="match status" value="1"/>
</dbReference>
<dbReference type="AlphaFoldDB" id="A0A645ANZ5"/>
<dbReference type="SUPFAM" id="SSF51351">
    <property type="entry name" value="Triosephosphate isomerase (TIM)"/>
    <property type="match status" value="1"/>
</dbReference>
<dbReference type="InterPro" id="IPR000652">
    <property type="entry name" value="Triosephosphate_isomerase"/>
</dbReference>
<dbReference type="PANTHER" id="PTHR21139:SF42">
    <property type="entry name" value="TRIOSEPHOSPHATE ISOMERASE"/>
    <property type="match status" value="1"/>
</dbReference>
<reference evidence="2" key="1">
    <citation type="submission" date="2019-08" db="EMBL/GenBank/DDBJ databases">
        <authorList>
            <person name="Kucharzyk K."/>
            <person name="Murdoch R.W."/>
            <person name="Higgins S."/>
            <person name="Loffler F."/>
        </authorList>
    </citation>
    <scope>NUCLEOTIDE SEQUENCE</scope>
</reference>
<dbReference type="Gene3D" id="3.20.20.70">
    <property type="entry name" value="Aldolase class I"/>
    <property type="match status" value="1"/>
</dbReference>
<proteinExistence type="predicted"/>
<dbReference type="GO" id="GO:0006096">
    <property type="term" value="P:glycolytic process"/>
    <property type="evidence" value="ECO:0007669"/>
    <property type="project" value="TreeGrafter"/>
</dbReference>
<protein>
    <submittedName>
        <fullName evidence="2">Triosephosphate isomerase</fullName>
        <ecNumber evidence="2">5.3.1.1</ecNumber>
    </submittedName>
</protein>
<dbReference type="EMBL" id="VSSQ01014825">
    <property type="protein sequence ID" value="MPM54488.1"/>
    <property type="molecule type" value="Genomic_DNA"/>
</dbReference>
<dbReference type="PROSITE" id="PS00171">
    <property type="entry name" value="TIM_1"/>
    <property type="match status" value="1"/>
</dbReference>
<sequence>MVRRQIQTVCSRLNIQSPAFPIAYEPVWAIGTGVNCDTETANAMMKKIRGELVRFFGESKAEQTHLLYGGSVKASNIEGYLQTTEIDGALVGGASLQAKEFKAILEIAGGNIDV</sequence>
<dbReference type="GO" id="GO:0046166">
    <property type="term" value="P:glyceraldehyde-3-phosphate biosynthetic process"/>
    <property type="evidence" value="ECO:0007669"/>
    <property type="project" value="TreeGrafter"/>
</dbReference>
<evidence type="ECO:0000256" key="1">
    <source>
        <dbReference type="ARBA" id="ARBA00023235"/>
    </source>
</evidence>
<dbReference type="EC" id="5.3.1.1" evidence="2"/>
<dbReference type="Pfam" id="PF00121">
    <property type="entry name" value="TIM"/>
    <property type="match status" value="1"/>
</dbReference>
<dbReference type="InterPro" id="IPR035990">
    <property type="entry name" value="TIM_sf"/>
</dbReference>
<dbReference type="PANTHER" id="PTHR21139">
    <property type="entry name" value="TRIOSEPHOSPHATE ISOMERASE"/>
    <property type="match status" value="1"/>
</dbReference>
<gene>
    <name evidence="2" type="primary">tpiA_18</name>
    <name evidence="2" type="ORF">SDC9_101266</name>
</gene>
<keyword evidence="1 2" id="KW-0413">Isomerase</keyword>
<dbReference type="CDD" id="cd00311">
    <property type="entry name" value="TIM"/>
    <property type="match status" value="1"/>
</dbReference>
<evidence type="ECO:0000313" key="2">
    <source>
        <dbReference type="EMBL" id="MPM54488.1"/>
    </source>
</evidence>
<comment type="caution">
    <text evidence="2">The sequence shown here is derived from an EMBL/GenBank/DDBJ whole genome shotgun (WGS) entry which is preliminary data.</text>
</comment>
<dbReference type="GO" id="GO:0004807">
    <property type="term" value="F:triose-phosphate isomerase activity"/>
    <property type="evidence" value="ECO:0007669"/>
    <property type="project" value="UniProtKB-EC"/>
</dbReference>
<accession>A0A645ANZ5</accession>
<dbReference type="GO" id="GO:0005829">
    <property type="term" value="C:cytosol"/>
    <property type="evidence" value="ECO:0007669"/>
    <property type="project" value="TreeGrafter"/>
</dbReference>
<organism evidence="2">
    <name type="scientific">bioreactor metagenome</name>
    <dbReference type="NCBI Taxonomy" id="1076179"/>
    <lineage>
        <taxon>unclassified sequences</taxon>
        <taxon>metagenomes</taxon>
        <taxon>ecological metagenomes</taxon>
    </lineage>
</organism>
<dbReference type="GO" id="GO:0006094">
    <property type="term" value="P:gluconeogenesis"/>
    <property type="evidence" value="ECO:0007669"/>
    <property type="project" value="TreeGrafter"/>
</dbReference>
<name>A0A645ANZ5_9ZZZZ</name>
<dbReference type="InterPro" id="IPR013785">
    <property type="entry name" value="Aldolase_TIM"/>
</dbReference>
<dbReference type="InterPro" id="IPR020861">
    <property type="entry name" value="Triosephosphate_isomerase_AS"/>
</dbReference>